<dbReference type="SUPFAM" id="SSF81321">
    <property type="entry name" value="Family A G protein-coupled receptor-like"/>
    <property type="match status" value="1"/>
</dbReference>
<feature type="transmembrane region" description="Helical" evidence="2">
    <location>
        <begin position="20"/>
        <end position="43"/>
    </location>
</feature>
<keyword evidence="2" id="KW-0472">Membrane</keyword>
<dbReference type="Gene3D" id="1.20.1070.10">
    <property type="entry name" value="Rhodopsin 7-helix transmembrane proteins"/>
    <property type="match status" value="1"/>
</dbReference>
<name>A0A8K0A0N5_BRALA</name>
<feature type="region of interest" description="Disordered" evidence="1">
    <location>
        <begin position="167"/>
        <end position="186"/>
    </location>
</feature>
<evidence type="ECO:0000313" key="3">
    <source>
        <dbReference type="EMBL" id="CAH1266980.1"/>
    </source>
</evidence>
<feature type="compositionally biased region" description="Low complexity" evidence="1">
    <location>
        <begin position="224"/>
        <end position="238"/>
    </location>
</feature>
<reference evidence="3" key="1">
    <citation type="submission" date="2022-01" db="EMBL/GenBank/DDBJ databases">
        <authorList>
            <person name="Braso-Vives M."/>
        </authorList>
    </citation>
    <scope>NUCLEOTIDE SEQUENCE</scope>
</reference>
<dbReference type="EMBL" id="OV696691">
    <property type="protein sequence ID" value="CAH1266980.1"/>
    <property type="molecule type" value="Genomic_DNA"/>
</dbReference>
<accession>A0A8K0A0N5</accession>
<organism evidence="3 4">
    <name type="scientific">Branchiostoma lanceolatum</name>
    <name type="common">Common lancelet</name>
    <name type="synonym">Amphioxus lanceolatum</name>
    <dbReference type="NCBI Taxonomy" id="7740"/>
    <lineage>
        <taxon>Eukaryota</taxon>
        <taxon>Metazoa</taxon>
        <taxon>Chordata</taxon>
        <taxon>Cephalochordata</taxon>
        <taxon>Leptocardii</taxon>
        <taxon>Amphioxiformes</taxon>
        <taxon>Branchiostomatidae</taxon>
        <taxon>Branchiostoma</taxon>
    </lineage>
</organism>
<protein>
    <submittedName>
        <fullName evidence="3">Hypp3646 protein</fullName>
    </submittedName>
</protein>
<evidence type="ECO:0000256" key="1">
    <source>
        <dbReference type="SAM" id="MobiDB-lite"/>
    </source>
</evidence>
<evidence type="ECO:0000256" key="2">
    <source>
        <dbReference type="SAM" id="Phobius"/>
    </source>
</evidence>
<keyword evidence="4" id="KW-1185">Reference proteome</keyword>
<dbReference type="OrthoDB" id="10042731at2759"/>
<feature type="region of interest" description="Disordered" evidence="1">
    <location>
        <begin position="295"/>
        <end position="316"/>
    </location>
</feature>
<dbReference type="AlphaFoldDB" id="A0A8K0A0N5"/>
<gene>
    <name evidence="3" type="primary">Hypp3646</name>
    <name evidence="3" type="ORF">BLAG_LOCUS20475</name>
</gene>
<feature type="compositionally biased region" description="Acidic residues" evidence="1">
    <location>
        <begin position="304"/>
        <end position="316"/>
    </location>
</feature>
<keyword evidence="2" id="KW-1133">Transmembrane helix</keyword>
<proteinExistence type="predicted"/>
<feature type="region of interest" description="Disordered" evidence="1">
    <location>
        <begin position="204"/>
        <end position="238"/>
    </location>
</feature>
<dbReference type="Proteomes" id="UP000838412">
    <property type="component" value="Chromosome 6"/>
</dbReference>
<keyword evidence="2" id="KW-0812">Transmembrane</keyword>
<evidence type="ECO:0000313" key="4">
    <source>
        <dbReference type="Proteomes" id="UP000838412"/>
    </source>
</evidence>
<feature type="transmembrane region" description="Helical" evidence="2">
    <location>
        <begin position="63"/>
        <end position="87"/>
    </location>
</feature>
<feature type="transmembrane region" description="Helical" evidence="2">
    <location>
        <begin position="99"/>
        <end position="121"/>
    </location>
</feature>
<sequence>MKIEYERKVAACIVQDRFSIVGAMVVFLVGGAITWIFLIKTWRTMANDVHGQPIVAPPQSLGLAFRTLFTLTALHYLLWVPGAILAFDFELELLKVSKLARFWIFWLMQFSTLFDFVTYSLTQQSFRNALKNLCRDVISVLWRCLTGRDFFPTPVLEFQNRETFSENATVHRSEETPSREQPVHRSEATMTRVLYSELTPSNQQPARLELQPLPNPRPKSTSDRATAAAVPATAAAVPTAAVRRIKDARSQRKDNPSDFEWHLSALIGSDDIPDNDQPAIQLEDIEPTIPAVLSRVSASRNNSDDDETEEGWEEDVTQLPGMLLL</sequence>